<evidence type="ECO:0000256" key="2">
    <source>
        <dbReference type="ARBA" id="ARBA00012150"/>
    </source>
</evidence>
<reference evidence="7 8" key="1">
    <citation type="journal article" date="2017" name="ISME J.">
        <title>Energy and carbon metabolisms in a deep terrestrial subsurface fluid microbial community.</title>
        <authorList>
            <person name="Momper L."/>
            <person name="Jungbluth S.P."/>
            <person name="Lee M.D."/>
            <person name="Amend J.P."/>
        </authorList>
    </citation>
    <scope>NUCLEOTIDE SEQUENCE [LARGE SCALE GENOMIC DNA]</scope>
    <source>
        <strain evidence="7">SURF_26</strain>
    </source>
</reference>
<dbReference type="AlphaFoldDB" id="A0A3A4R8P5"/>
<gene>
    <name evidence="7" type="ORF">C4541_06620</name>
</gene>
<comment type="catalytic activity">
    <reaction evidence="3 4">
        <text>an acyl phosphate + H2O = a carboxylate + phosphate + H(+)</text>
        <dbReference type="Rhea" id="RHEA:14965"/>
        <dbReference type="ChEBI" id="CHEBI:15377"/>
        <dbReference type="ChEBI" id="CHEBI:15378"/>
        <dbReference type="ChEBI" id="CHEBI:29067"/>
        <dbReference type="ChEBI" id="CHEBI:43474"/>
        <dbReference type="ChEBI" id="CHEBI:59918"/>
        <dbReference type="EC" id="3.6.1.7"/>
    </reaction>
</comment>
<keyword evidence="4" id="KW-0378">Hydrolase</keyword>
<dbReference type="PANTHER" id="PTHR47268">
    <property type="entry name" value="ACYLPHOSPHATASE"/>
    <property type="match status" value="1"/>
</dbReference>
<dbReference type="SUPFAM" id="SSF54975">
    <property type="entry name" value="Acylphosphatase/BLUF domain-like"/>
    <property type="match status" value="1"/>
</dbReference>
<evidence type="ECO:0000259" key="6">
    <source>
        <dbReference type="PROSITE" id="PS51160"/>
    </source>
</evidence>
<evidence type="ECO:0000256" key="5">
    <source>
        <dbReference type="RuleBase" id="RU004168"/>
    </source>
</evidence>
<comment type="similarity">
    <text evidence="1 5">Belongs to the acylphosphatase family.</text>
</comment>
<sequence length="96" mass="11122">MENHTTRSQVKVFYEGHVQGVGFRYSVLSISRRFEITGYVKNLPDGRVEVCAEGDDRELNEFLHAISVSHLRNYFTDTAKSWNAYTGRFQSFGIRQ</sequence>
<protein>
    <recommendedName>
        <fullName evidence="2 4">acylphosphatase</fullName>
        <ecNumber evidence="2 4">3.6.1.7</ecNumber>
    </recommendedName>
</protein>
<dbReference type="InterPro" id="IPR017968">
    <property type="entry name" value="Acylphosphatase_CS"/>
</dbReference>
<dbReference type="PROSITE" id="PS51160">
    <property type="entry name" value="ACYLPHOSPHATASE_3"/>
    <property type="match status" value="1"/>
</dbReference>
<dbReference type="Gene3D" id="3.30.70.100">
    <property type="match status" value="1"/>
</dbReference>
<dbReference type="InterPro" id="IPR036046">
    <property type="entry name" value="Acylphosphatase-like_dom_sf"/>
</dbReference>
<evidence type="ECO:0000256" key="1">
    <source>
        <dbReference type="ARBA" id="ARBA00005614"/>
    </source>
</evidence>
<evidence type="ECO:0000256" key="3">
    <source>
        <dbReference type="ARBA" id="ARBA00047645"/>
    </source>
</evidence>
<evidence type="ECO:0000256" key="4">
    <source>
        <dbReference type="PROSITE-ProRule" id="PRU00520"/>
    </source>
</evidence>
<dbReference type="Proteomes" id="UP000266426">
    <property type="component" value="Unassembled WGS sequence"/>
</dbReference>
<name>A0A3A4R8P5_9BACT</name>
<dbReference type="InterPro" id="IPR020456">
    <property type="entry name" value="Acylphosphatase"/>
</dbReference>
<evidence type="ECO:0000313" key="7">
    <source>
        <dbReference type="EMBL" id="RJP59157.1"/>
    </source>
</evidence>
<dbReference type="InterPro" id="IPR001792">
    <property type="entry name" value="Acylphosphatase-like_dom"/>
</dbReference>
<comment type="caution">
    <text evidence="7">The sequence shown here is derived from an EMBL/GenBank/DDBJ whole genome shotgun (WGS) entry which is preliminary data.</text>
</comment>
<accession>A0A3A4R8P5</accession>
<organism evidence="7 8">
    <name type="scientific">Candidatus Auribacter fodinae</name>
    <dbReference type="NCBI Taxonomy" id="2093366"/>
    <lineage>
        <taxon>Bacteria</taxon>
        <taxon>Pseudomonadati</taxon>
        <taxon>Candidatus Auribacterota</taxon>
        <taxon>Candidatus Auribacteria</taxon>
        <taxon>Candidatus Auribacterales</taxon>
        <taxon>Candidatus Auribacteraceae</taxon>
        <taxon>Candidatus Auribacter</taxon>
    </lineage>
</organism>
<dbReference type="GO" id="GO:0003998">
    <property type="term" value="F:acylphosphatase activity"/>
    <property type="evidence" value="ECO:0007669"/>
    <property type="project" value="UniProtKB-EC"/>
</dbReference>
<dbReference type="EC" id="3.6.1.7" evidence="2 4"/>
<dbReference type="PANTHER" id="PTHR47268:SF4">
    <property type="entry name" value="ACYLPHOSPHATASE"/>
    <property type="match status" value="1"/>
</dbReference>
<evidence type="ECO:0000313" key="8">
    <source>
        <dbReference type="Proteomes" id="UP000266426"/>
    </source>
</evidence>
<feature type="domain" description="Acylphosphatase-like" evidence="6">
    <location>
        <begin position="9"/>
        <end position="96"/>
    </location>
</feature>
<feature type="active site" evidence="4">
    <location>
        <position position="24"/>
    </location>
</feature>
<proteinExistence type="inferred from homology"/>
<dbReference type="PROSITE" id="PS00151">
    <property type="entry name" value="ACYLPHOSPHATASE_2"/>
    <property type="match status" value="1"/>
</dbReference>
<dbReference type="Pfam" id="PF00708">
    <property type="entry name" value="Acylphosphatase"/>
    <property type="match status" value="1"/>
</dbReference>
<dbReference type="EMBL" id="QZJZ01000054">
    <property type="protein sequence ID" value="RJP59157.1"/>
    <property type="molecule type" value="Genomic_DNA"/>
</dbReference>
<feature type="active site" evidence="4">
    <location>
        <position position="42"/>
    </location>
</feature>